<evidence type="ECO:0000256" key="5">
    <source>
        <dbReference type="ARBA" id="ARBA00022884"/>
    </source>
</evidence>
<dbReference type="Gramene" id="TRITD2Bv1G034280.1">
    <property type="protein sequence ID" value="TRITD2Bv1G034280.1"/>
    <property type="gene ID" value="TRITD2Bv1G034280"/>
</dbReference>
<dbReference type="SMART" id="SM01206">
    <property type="entry name" value="Fibrillarin"/>
    <property type="match status" value="1"/>
</dbReference>
<dbReference type="GO" id="GO:0031428">
    <property type="term" value="C:box C/D methylation guide snoRNP complex"/>
    <property type="evidence" value="ECO:0007669"/>
    <property type="project" value="TreeGrafter"/>
</dbReference>
<keyword evidence="3" id="KW-0489">Methyltransferase</keyword>
<dbReference type="AlphaFoldDB" id="A0A9R1PEQ6"/>
<dbReference type="GO" id="GO:0000494">
    <property type="term" value="P:box C/D sno(s)RNA 3'-end processing"/>
    <property type="evidence" value="ECO:0007669"/>
    <property type="project" value="TreeGrafter"/>
</dbReference>
<keyword evidence="5" id="KW-0694">RNA-binding</keyword>
<dbReference type="InterPro" id="IPR020813">
    <property type="entry name" value="Fibrillarin_CS"/>
</dbReference>
<evidence type="ECO:0000256" key="2">
    <source>
        <dbReference type="ARBA" id="ARBA00022552"/>
    </source>
</evidence>
<dbReference type="InterPro" id="IPR000692">
    <property type="entry name" value="Fibrillarin"/>
</dbReference>
<dbReference type="Gene3D" id="3.40.50.150">
    <property type="entry name" value="Vaccinia Virus protein VP39"/>
    <property type="match status" value="1"/>
</dbReference>
<evidence type="ECO:0000256" key="4">
    <source>
        <dbReference type="ARBA" id="ARBA00022679"/>
    </source>
</evidence>
<keyword evidence="7" id="KW-1185">Reference proteome</keyword>
<dbReference type="PANTHER" id="PTHR10335:SF25">
    <property type="entry name" value="MEDIATOR OF RNA POLYMERASE II TRANSCRIPTION SUBUNIT 36A"/>
    <property type="match status" value="1"/>
</dbReference>
<proteinExistence type="inferred from homology"/>
<dbReference type="InterPro" id="IPR029063">
    <property type="entry name" value="SAM-dependent_MTases_sf"/>
</dbReference>
<keyword evidence="4" id="KW-0808">Transferase</keyword>
<evidence type="ECO:0000256" key="1">
    <source>
        <dbReference type="ARBA" id="ARBA00010632"/>
    </source>
</evidence>
<dbReference type="GO" id="GO:1990259">
    <property type="term" value="F:histone H2AQ104 methyltransferase activity"/>
    <property type="evidence" value="ECO:0007669"/>
    <property type="project" value="TreeGrafter"/>
</dbReference>
<dbReference type="GO" id="GO:0032040">
    <property type="term" value="C:small-subunit processome"/>
    <property type="evidence" value="ECO:0007669"/>
    <property type="project" value="TreeGrafter"/>
</dbReference>
<dbReference type="PANTHER" id="PTHR10335">
    <property type="entry name" value="RRNA 2-O-METHYLTRANSFERASE FIBRILLARIN"/>
    <property type="match status" value="1"/>
</dbReference>
<dbReference type="SUPFAM" id="SSF53335">
    <property type="entry name" value="S-adenosyl-L-methionine-dependent methyltransferases"/>
    <property type="match status" value="1"/>
</dbReference>
<name>A0A9R1PEQ6_TRITD</name>
<dbReference type="Proteomes" id="UP000324705">
    <property type="component" value="Chromosome 2B"/>
</dbReference>
<dbReference type="GO" id="GO:0003723">
    <property type="term" value="F:RNA binding"/>
    <property type="evidence" value="ECO:0007669"/>
    <property type="project" value="UniProtKB-KW"/>
</dbReference>
<keyword evidence="2" id="KW-0698">rRNA processing</keyword>
<dbReference type="PROSITE" id="PS00566">
    <property type="entry name" value="FIBRILLARIN"/>
    <property type="match status" value="1"/>
</dbReference>
<dbReference type="OMA" id="SHASDIV"/>
<dbReference type="PRINTS" id="PR00052">
    <property type="entry name" value="FIBRILLARIN"/>
</dbReference>
<organism evidence="6 7">
    <name type="scientific">Triticum turgidum subsp. durum</name>
    <name type="common">Durum wheat</name>
    <name type="synonym">Triticum durum</name>
    <dbReference type="NCBI Taxonomy" id="4567"/>
    <lineage>
        <taxon>Eukaryota</taxon>
        <taxon>Viridiplantae</taxon>
        <taxon>Streptophyta</taxon>
        <taxon>Embryophyta</taxon>
        <taxon>Tracheophyta</taxon>
        <taxon>Spermatophyta</taxon>
        <taxon>Magnoliopsida</taxon>
        <taxon>Liliopsida</taxon>
        <taxon>Poales</taxon>
        <taxon>Poaceae</taxon>
        <taxon>BOP clade</taxon>
        <taxon>Pooideae</taxon>
        <taxon>Triticodae</taxon>
        <taxon>Triticeae</taxon>
        <taxon>Triticinae</taxon>
        <taxon>Triticum</taxon>
    </lineage>
</organism>
<reference evidence="6 7" key="1">
    <citation type="submission" date="2017-09" db="EMBL/GenBank/DDBJ databases">
        <authorList>
            <consortium name="International Durum Wheat Genome Sequencing Consortium (IDWGSC)"/>
            <person name="Milanesi L."/>
        </authorList>
    </citation>
    <scope>NUCLEOTIDE SEQUENCE [LARGE SCALE GENOMIC DNA]</scope>
    <source>
        <strain evidence="7">cv. Svevo</strain>
    </source>
</reference>
<gene>
    <name evidence="6" type="ORF">TRITD_2Bv1G034280</name>
</gene>
<dbReference type="GO" id="GO:0008649">
    <property type="term" value="F:rRNA methyltransferase activity"/>
    <property type="evidence" value="ECO:0007669"/>
    <property type="project" value="TreeGrafter"/>
</dbReference>
<dbReference type="Pfam" id="PF01269">
    <property type="entry name" value="Fibrillarin"/>
    <property type="match status" value="1"/>
</dbReference>
<evidence type="ECO:0000313" key="7">
    <source>
        <dbReference type="Proteomes" id="UP000324705"/>
    </source>
</evidence>
<evidence type="ECO:0000313" key="6">
    <source>
        <dbReference type="EMBL" id="VAH42026.1"/>
    </source>
</evidence>
<sequence>MAIGADLDVAVARLVMLIQLAENCRLEIGECVRLMFIAVLLIGQNGDASKVEYRAPGTRVLYLRTAFGTTVSHASDIVGPTGLVYAVEFSHRSGRDLVNMAKKRTNVIPITEDARHPTK</sequence>
<accession>A0A9R1PEQ6</accession>
<evidence type="ECO:0000256" key="3">
    <source>
        <dbReference type="ARBA" id="ARBA00022603"/>
    </source>
</evidence>
<comment type="similarity">
    <text evidence="1">Belongs to the methyltransferase superfamily. Fibrillarin family.</text>
</comment>
<dbReference type="EMBL" id="LT934114">
    <property type="protein sequence ID" value="VAH42026.1"/>
    <property type="molecule type" value="Genomic_DNA"/>
</dbReference>
<protein>
    <submittedName>
        <fullName evidence="6">Uncharacterized protein</fullName>
    </submittedName>
</protein>